<dbReference type="RefSeq" id="WP_008623117.1">
    <property type="nucleotide sequence ID" value="NZ_JAKEVZ010000008.1"/>
</dbReference>
<proteinExistence type="predicted"/>
<dbReference type="InterPro" id="IPR021309">
    <property type="entry name" value="YgaP-like_TM"/>
</dbReference>
<comment type="caution">
    <text evidence="3">The sequence shown here is derived from an EMBL/GenBank/DDBJ whole genome shotgun (WGS) entry which is preliminary data.</text>
</comment>
<dbReference type="EMBL" id="JAKEVZ010000008">
    <property type="protein sequence ID" value="MCF1751689.1"/>
    <property type="molecule type" value="Genomic_DNA"/>
</dbReference>
<name>A0ABS9BUF3_9BACT</name>
<evidence type="ECO:0000259" key="2">
    <source>
        <dbReference type="Pfam" id="PF11127"/>
    </source>
</evidence>
<evidence type="ECO:0000313" key="4">
    <source>
        <dbReference type="Proteomes" id="UP001201449"/>
    </source>
</evidence>
<organism evidence="3 4">
    <name type="scientific">Mariniradius sediminis</name>
    <dbReference type="NCBI Taxonomy" id="2909237"/>
    <lineage>
        <taxon>Bacteria</taxon>
        <taxon>Pseudomonadati</taxon>
        <taxon>Bacteroidota</taxon>
        <taxon>Cytophagia</taxon>
        <taxon>Cytophagales</taxon>
        <taxon>Cyclobacteriaceae</taxon>
        <taxon>Mariniradius</taxon>
    </lineage>
</organism>
<feature type="transmembrane region" description="Helical" evidence="1">
    <location>
        <begin position="12"/>
        <end position="29"/>
    </location>
</feature>
<reference evidence="3 4" key="1">
    <citation type="submission" date="2022-01" db="EMBL/GenBank/DDBJ databases">
        <title>Mariniradius saccharolyticus sp. nov., isolated from sediment of a river.</title>
        <authorList>
            <person name="Liu H."/>
        </authorList>
    </citation>
    <scope>NUCLEOTIDE SEQUENCE [LARGE SCALE GENOMIC DNA]</scope>
    <source>
        <strain evidence="3 4">RY-2</strain>
    </source>
</reference>
<protein>
    <submittedName>
        <fullName evidence="3">DUF2892 domain-containing protein</fullName>
    </submittedName>
</protein>
<dbReference type="Proteomes" id="UP001201449">
    <property type="component" value="Unassembled WGS sequence"/>
</dbReference>
<gene>
    <name evidence="3" type="ORF">L0U89_11470</name>
</gene>
<keyword evidence="1" id="KW-0472">Membrane</keyword>
<evidence type="ECO:0000256" key="1">
    <source>
        <dbReference type="SAM" id="Phobius"/>
    </source>
</evidence>
<accession>A0ABS9BUF3</accession>
<feature type="transmembrane region" description="Helical" evidence="1">
    <location>
        <begin position="35"/>
        <end position="59"/>
    </location>
</feature>
<dbReference type="Pfam" id="PF11127">
    <property type="entry name" value="YgaP-like_TM"/>
    <property type="match status" value="1"/>
</dbReference>
<keyword evidence="4" id="KW-1185">Reference proteome</keyword>
<feature type="domain" description="Inner membrane protein YgaP-like transmembrane" evidence="2">
    <location>
        <begin position="1"/>
        <end position="66"/>
    </location>
</feature>
<evidence type="ECO:0000313" key="3">
    <source>
        <dbReference type="EMBL" id="MCF1751689.1"/>
    </source>
</evidence>
<keyword evidence="1" id="KW-0812">Transmembrane</keyword>
<sequence length="69" mass="7451">MKKNMGSADRIVRILIALLAAYLYYAGIVTGTWGIVLIVVSVIFLLTSAVGFCPLYAVFGIRTCPVKKA</sequence>
<keyword evidence="1" id="KW-1133">Transmembrane helix</keyword>